<protein>
    <submittedName>
        <fullName evidence="1">Uncharacterized protein</fullName>
    </submittedName>
</protein>
<dbReference type="EMBL" id="JACGWL010000007">
    <property type="protein sequence ID" value="KAK4398238.1"/>
    <property type="molecule type" value="Genomic_DNA"/>
</dbReference>
<name>A0AAE2BUM8_9LAMI</name>
<evidence type="ECO:0000313" key="2">
    <source>
        <dbReference type="Proteomes" id="UP001289374"/>
    </source>
</evidence>
<reference evidence="1" key="2">
    <citation type="journal article" date="2024" name="Plant">
        <title>Genomic evolution and insights into agronomic trait innovations of Sesamum species.</title>
        <authorList>
            <person name="Miao H."/>
            <person name="Wang L."/>
            <person name="Qu L."/>
            <person name="Liu H."/>
            <person name="Sun Y."/>
            <person name="Le M."/>
            <person name="Wang Q."/>
            <person name="Wei S."/>
            <person name="Zheng Y."/>
            <person name="Lin W."/>
            <person name="Duan Y."/>
            <person name="Cao H."/>
            <person name="Xiong S."/>
            <person name="Wang X."/>
            <person name="Wei L."/>
            <person name="Li C."/>
            <person name="Ma Q."/>
            <person name="Ju M."/>
            <person name="Zhao R."/>
            <person name="Li G."/>
            <person name="Mu C."/>
            <person name="Tian Q."/>
            <person name="Mei H."/>
            <person name="Zhang T."/>
            <person name="Gao T."/>
            <person name="Zhang H."/>
        </authorList>
    </citation>
    <scope>NUCLEOTIDE SEQUENCE</scope>
    <source>
        <strain evidence="1">K16</strain>
    </source>
</reference>
<proteinExistence type="predicted"/>
<sequence>MRSTLGLRGCTNKMWITRSLEADSRLKASTLLPSNTIQVLIGQDVCMKGICTGVLSAKLRTMLWSIEVLRRRNGEERVEQLNQKRMRQQNFKDEEERMLKRREFSSSSSMRGPTEVDYCSTRAISASTPRQNRYAILFSLAHLKSLLIPVFSSYLWIREDEFDLDLEDIMGMEAI</sequence>
<accession>A0AAE2BUM8</accession>
<evidence type="ECO:0000313" key="1">
    <source>
        <dbReference type="EMBL" id="KAK4398238.1"/>
    </source>
</evidence>
<organism evidence="1 2">
    <name type="scientific">Sesamum angolense</name>
    <dbReference type="NCBI Taxonomy" id="2727404"/>
    <lineage>
        <taxon>Eukaryota</taxon>
        <taxon>Viridiplantae</taxon>
        <taxon>Streptophyta</taxon>
        <taxon>Embryophyta</taxon>
        <taxon>Tracheophyta</taxon>
        <taxon>Spermatophyta</taxon>
        <taxon>Magnoliopsida</taxon>
        <taxon>eudicotyledons</taxon>
        <taxon>Gunneridae</taxon>
        <taxon>Pentapetalae</taxon>
        <taxon>asterids</taxon>
        <taxon>lamiids</taxon>
        <taxon>Lamiales</taxon>
        <taxon>Pedaliaceae</taxon>
        <taxon>Sesamum</taxon>
    </lineage>
</organism>
<reference evidence="1" key="1">
    <citation type="submission" date="2020-06" db="EMBL/GenBank/DDBJ databases">
        <authorList>
            <person name="Li T."/>
            <person name="Hu X."/>
            <person name="Zhang T."/>
            <person name="Song X."/>
            <person name="Zhang H."/>
            <person name="Dai N."/>
            <person name="Sheng W."/>
            <person name="Hou X."/>
            <person name="Wei L."/>
        </authorList>
    </citation>
    <scope>NUCLEOTIDE SEQUENCE</scope>
    <source>
        <strain evidence="1">K16</strain>
        <tissue evidence="1">Leaf</tissue>
    </source>
</reference>
<gene>
    <name evidence="1" type="ORF">Sango_1299300</name>
</gene>
<comment type="caution">
    <text evidence="1">The sequence shown here is derived from an EMBL/GenBank/DDBJ whole genome shotgun (WGS) entry which is preliminary data.</text>
</comment>
<dbReference type="AlphaFoldDB" id="A0AAE2BUM8"/>
<keyword evidence="2" id="KW-1185">Reference proteome</keyword>
<dbReference type="Proteomes" id="UP001289374">
    <property type="component" value="Unassembled WGS sequence"/>
</dbReference>